<feature type="region of interest" description="Disordered" evidence="12">
    <location>
        <begin position="678"/>
        <end position="706"/>
    </location>
</feature>
<dbReference type="PANTHER" id="PTHR24264">
    <property type="entry name" value="TRYPSIN-RELATED"/>
    <property type="match status" value="1"/>
</dbReference>
<dbReference type="InterPro" id="IPR033116">
    <property type="entry name" value="TRYPSIN_SER"/>
</dbReference>
<evidence type="ECO:0000256" key="8">
    <source>
        <dbReference type="ARBA" id="ARBA00024195"/>
    </source>
</evidence>
<dbReference type="GO" id="GO:0005615">
    <property type="term" value="C:extracellular space"/>
    <property type="evidence" value="ECO:0007669"/>
    <property type="project" value="TreeGrafter"/>
</dbReference>
<keyword evidence="4 11" id="KW-0378">Hydrolase</keyword>
<keyword evidence="2 11" id="KW-0645">Protease</keyword>
<evidence type="ECO:0000256" key="10">
    <source>
        <dbReference type="ARBA" id="ARBA00066707"/>
    </source>
</evidence>
<dbReference type="GO" id="GO:0042381">
    <property type="term" value="P:hemolymph coagulation"/>
    <property type="evidence" value="ECO:0007669"/>
    <property type="project" value="UniProtKB-KW"/>
</dbReference>
<dbReference type="InterPro" id="IPR009003">
    <property type="entry name" value="Peptidase_S1_PA"/>
</dbReference>
<feature type="region of interest" description="Disordered" evidence="12">
    <location>
        <begin position="339"/>
        <end position="367"/>
    </location>
</feature>
<dbReference type="Gene3D" id="2.40.10.10">
    <property type="entry name" value="Trypsin-like serine proteases"/>
    <property type="match status" value="2"/>
</dbReference>
<reference evidence="15 16" key="1">
    <citation type="submission" date="2015-01" db="EMBL/GenBank/DDBJ databases">
        <title>Evolution of Trichinella species and genotypes.</title>
        <authorList>
            <person name="Korhonen P.K."/>
            <person name="Edoardo P."/>
            <person name="Giuseppe L.R."/>
            <person name="Gasser R.B."/>
        </authorList>
    </citation>
    <scope>NUCLEOTIDE SEQUENCE [LARGE SCALE GENOMIC DNA]</scope>
    <source>
        <strain evidence="15">ISS1980</strain>
    </source>
</reference>
<dbReference type="EC" id="3.4.21.84" evidence="10"/>
<dbReference type="Proteomes" id="UP000054843">
    <property type="component" value="Unassembled WGS sequence"/>
</dbReference>
<comment type="caution">
    <text evidence="15">The sequence shown here is derived from an EMBL/GenBank/DDBJ whole genome shotgun (WGS) entry which is preliminary data.</text>
</comment>
<dbReference type="SUPFAM" id="SSF50494">
    <property type="entry name" value="Trypsin-like serine proteases"/>
    <property type="match status" value="2"/>
</dbReference>
<dbReference type="AlphaFoldDB" id="A0A0V1N5C0"/>
<evidence type="ECO:0000313" key="15">
    <source>
        <dbReference type="EMBL" id="KRZ79036.1"/>
    </source>
</evidence>
<gene>
    <name evidence="15" type="primary">Tmprss15</name>
    <name evidence="15" type="ORF">T10_6650</name>
</gene>
<keyword evidence="6 11" id="KW-0720">Serine protease</keyword>
<evidence type="ECO:0000256" key="2">
    <source>
        <dbReference type="ARBA" id="ARBA00022670"/>
    </source>
</evidence>
<sequence length="825" mass="92348">MKRFHHFGIFFYYALLMFCIIIKKTFSTNCGKPYFEPYLTNPQNPNRIVGGWVAKPYSFPWTVHILTHTSGFWYESCGGSLISLYSKNASDTILTASHCVRVNNRLVDANAITVTAGVFNIKKLEEPHRVTSKVLAYISDNFDDVSKANDIAILRLKVEIPHSEYISPVCLPYQNQELPWGETCFVSGWGLTRGKPSPKLRQVGIPILRNNNCPFIDAEDMFCAGAMSGGKDSCQGDSGGPLVCKLNDTFYQMGIVSFGDGCARKDHPGIYTKVPHYVKWIYDEAAKLPDLSTSSEVAGEDSGWLESTEEEAGDWSPYSTNGHSQTNYDPLQIGEEFRPPLSYPNGPSVNEEYPSQPPNFENPAMHPRGIKTFSENCGKPYFEPYLTNPENANQIDGGWVAKPYSFPWTVHIFTHVSGFWYESCGGSLISLYSRNASDTILTASHCVRNFVSNRFVDPNAITVTAGAFNLKKLEEPHRVTSKVLAYMSNNFGDVSKPNDIAILRLKVEIPHSEYISPVCLPYYYQELPWGETCFVSGWGLTRGRPSSKLRQVGTPILRKKDCRFIDAYDMFCAGDMRGGKDSFQVDSGGPLVCKLNDTFVQIGIVSFGDGNARTDHPGIYTKVPYYVSWIYYEGSMLPESSNSSEVGGEEPDCSDDFHNPWALVGNRFQHHGASFDMESLGSSEDDAGDWSPYSTNRHPRTNYDRPRIGEEDAAFNIQAFPFQNSGMDQLAQVINLTLDPSGNRPPYSLSNRPTMNEHRPPPPPNFPNLENQMPNSFENGPPMDKHHHNRPFADNSEYQSSLSFPRAPSVNENRPPPSNNRYSNS</sequence>
<proteinExistence type="inferred from homology"/>
<dbReference type="GO" id="GO:0004252">
    <property type="term" value="F:serine-type endopeptidase activity"/>
    <property type="evidence" value="ECO:0007669"/>
    <property type="project" value="InterPro"/>
</dbReference>
<keyword evidence="3" id="KW-0732">Signal</keyword>
<dbReference type="InterPro" id="IPR001254">
    <property type="entry name" value="Trypsin_dom"/>
</dbReference>
<evidence type="ECO:0000313" key="16">
    <source>
        <dbReference type="Proteomes" id="UP000054843"/>
    </source>
</evidence>
<feature type="transmembrane region" description="Helical" evidence="13">
    <location>
        <begin position="7"/>
        <end position="26"/>
    </location>
</feature>
<evidence type="ECO:0000256" key="3">
    <source>
        <dbReference type="ARBA" id="ARBA00022729"/>
    </source>
</evidence>
<dbReference type="SMART" id="SM00020">
    <property type="entry name" value="Tryp_SPc"/>
    <property type="match status" value="2"/>
</dbReference>
<evidence type="ECO:0000256" key="6">
    <source>
        <dbReference type="ARBA" id="ARBA00022825"/>
    </source>
</evidence>
<dbReference type="InterPro" id="IPR018114">
    <property type="entry name" value="TRYPSIN_HIS"/>
</dbReference>
<dbReference type="InterPro" id="IPR043504">
    <property type="entry name" value="Peptidase_S1_PA_chymotrypsin"/>
</dbReference>
<feature type="compositionally biased region" description="Low complexity" evidence="12">
    <location>
        <begin position="808"/>
        <end position="825"/>
    </location>
</feature>
<dbReference type="PROSITE" id="PS50240">
    <property type="entry name" value="TRYPSIN_DOM"/>
    <property type="match status" value="2"/>
</dbReference>
<dbReference type="Pfam" id="PF00089">
    <property type="entry name" value="Trypsin"/>
    <property type="match status" value="2"/>
</dbReference>
<comment type="similarity">
    <text evidence="8">Belongs to the peptidase S1 family. CLIP subfamily.</text>
</comment>
<dbReference type="PANTHER" id="PTHR24264:SF83">
    <property type="entry name" value="COMPLEMENT FACTOR I"/>
    <property type="match status" value="1"/>
</dbReference>
<dbReference type="InterPro" id="IPR050127">
    <property type="entry name" value="Serine_Proteases_S1"/>
</dbReference>
<dbReference type="GO" id="GO:0006508">
    <property type="term" value="P:proteolysis"/>
    <property type="evidence" value="ECO:0007669"/>
    <property type="project" value="UniProtKB-KW"/>
</dbReference>
<evidence type="ECO:0000256" key="13">
    <source>
        <dbReference type="SAM" id="Phobius"/>
    </source>
</evidence>
<dbReference type="EMBL" id="JYDO01000008">
    <property type="protein sequence ID" value="KRZ79036.1"/>
    <property type="molecule type" value="Genomic_DNA"/>
</dbReference>
<feature type="domain" description="Peptidase S1" evidence="14">
    <location>
        <begin position="395"/>
        <end position="635"/>
    </location>
</feature>
<dbReference type="PROSITE" id="PS00134">
    <property type="entry name" value="TRYPSIN_HIS"/>
    <property type="match status" value="2"/>
</dbReference>
<keyword evidence="13 15" id="KW-0812">Transmembrane</keyword>
<name>A0A0V1N5C0_9BILA</name>
<organism evidence="15 16">
    <name type="scientific">Trichinella papuae</name>
    <dbReference type="NCBI Taxonomy" id="268474"/>
    <lineage>
        <taxon>Eukaryota</taxon>
        <taxon>Metazoa</taxon>
        <taxon>Ecdysozoa</taxon>
        <taxon>Nematoda</taxon>
        <taxon>Enoplea</taxon>
        <taxon>Dorylaimia</taxon>
        <taxon>Trichinellida</taxon>
        <taxon>Trichinellidae</taxon>
        <taxon>Trichinella</taxon>
    </lineage>
</organism>
<evidence type="ECO:0000256" key="1">
    <source>
        <dbReference type="ARBA" id="ARBA00022659"/>
    </source>
</evidence>
<keyword evidence="1" id="KW-0768">Sushi</keyword>
<feature type="domain" description="Peptidase S1" evidence="14">
    <location>
        <begin position="48"/>
        <end position="286"/>
    </location>
</feature>
<evidence type="ECO:0000256" key="12">
    <source>
        <dbReference type="SAM" id="MobiDB-lite"/>
    </source>
</evidence>
<evidence type="ECO:0000256" key="5">
    <source>
        <dbReference type="ARBA" id="ARBA00022820"/>
    </source>
</evidence>
<accession>A0A0V1N5C0</accession>
<keyword evidence="16" id="KW-1185">Reference proteome</keyword>
<dbReference type="FunFam" id="2.40.10.10:FF:000120">
    <property type="entry name" value="Putative serine protease"/>
    <property type="match status" value="1"/>
</dbReference>
<protein>
    <recommendedName>
        <fullName evidence="10">limulus clotting factor C</fullName>
        <ecNumber evidence="10">3.4.21.84</ecNumber>
    </recommendedName>
</protein>
<keyword evidence="5" id="KW-0353">Hemolymph clotting</keyword>
<dbReference type="CDD" id="cd00190">
    <property type="entry name" value="Tryp_SPc"/>
    <property type="match status" value="2"/>
</dbReference>
<keyword evidence="13" id="KW-1133">Transmembrane helix</keyword>
<feature type="region of interest" description="Disordered" evidence="12">
    <location>
        <begin position="737"/>
        <end position="825"/>
    </location>
</feature>
<dbReference type="PROSITE" id="PS00135">
    <property type="entry name" value="TRYPSIN_SER"/>
    <property type="match status" value="1"/>
</dbReference>
<keyword evidence="7" id="KW-1015">Disulfide bond</keyword>
<dbReference type="PRINTS" id="PR00722">
    <property type="entry name" value="CHYMOTRYPSIN"/>
</dbReference>
<comment type="catalytic activity">
    <reaction evidence="9">
        <text>Selective cleavage of 103-Arg-|-Ser-104 and 124-Ile-|-Ile-125 bonds in Limulus clotting factor B to form activated factor B. Cleavage of -Pro-Arg-|-Xaa- bonds in synthetic substrates.</text>
        <dbReference type="EC" id="3.4.21.84"/>
    </reaction>
</comment>
<dbReference type="FunFam" id="2.40.10.10:FF:000002">
    <property type="entry name" value="Transmembrane protease serine"/>
    <property type="match status" value="1"/>
</dbReference>
<evidence type="ECO:0000259" key="14">
    <source>
        <dbReference type="PROSITE" id="PS50240"/>
    </source>
</evidence>
<feature type="region of interest" description="Disordered" evidence="12">
    <location>
        <begin position="291"/>
        <end position="324"/>
    </location>
</feature>
<dbReference type="InterPro" id="IPR001314">
    <property type="entry name" value="Peptidase_S1A"/>
</dbReference>
<evidence type="ECO:0000256" key="7">
    <source>
        <dbReference type="ARBA" id="ARBA00023157"/>
    </source>
</evidence>
<evidence type="ECO:0000256" key="9">
    <source>
        <dbReference type="ARBA" id="ARBA00052079"/>
    </source>
</evidence>
<evidence type="ECO:0000256" key="11">
    <source>
        <dbReference type="RuleBase" id="RU363034"/>
    </source>
</evidence>
<feature type="compositionally biased region" description="Polar residues" evidence="12">
    <location>
        <begin position="769"/>
        <end position="778"/>
    </location>
</feature>
<keyword evidence="13" id="KW-0472">Membrane</keyword>
<evidence type="ECO:0000256" key="4">
    <source>
        <dbReference type="ARBA" id="ARBA00022801"/>
    </source>
</evidence>